<reference evidence="5 6" key="1">
    <citation type="submission" date="2020-01" db="EMBL/GenBank/DDBJ databases">
        <title>Sphingomonas sp. strain CSW-10.</title>
        <authorList>
            <person name="Chen W.-M."/>
        </authorList>
    </citation>
    <scope>NUCLEOTIDE SEQUENCE [LARGE SCALE GENOMIC DNA]</scope>
    <source>
        <strain evidence="5 6">CSW-10</strain>
    </source>
</reference>
<dbReference type="PANTHER" id="PTHR24422:SF19">
    <property type="entry name" value="CHEMOTAXIS PROTEIN METHYLTRANSFERASE"/>
    <property type="match status" value="1"/>
</dbReference>
<dbReference type="PANTHER" id="PTHR24422">
    <property type="entry name" value="CHEMOTAXIS PROTEIN METHYLTRANSFERASE"/>
    <property type="match status" value="1"/>
</dbReference>
<dbReference type="EMBL" id="CP053015">
    <property type="protein sequence ID" value="QJQ33738.1"/>
    <property type="molecule type" value="Genomic_DNA"/>
</dbReference>
<dbReference type="Gene3D" id="3.40.50.150">
    <property type="entry name" value="Vaccinia Virus protein VP39"/>
    <property type="match status" value="1"/>
</dbReference>
<evidence type="ECO:0000256" key="2">
    <source>
        <dbReference type="ARBA" id="ARBA00022679"/>
    </source>
</evidence>
<dbReference type="InterPro" id="IPR029063">
    <property type="entry name" value="SAM-dependent_MTases_sf"/>
</dbReference>
<dbReference type="GO" id="GO:0008757">
    <property type="term" value="F:S-adenosylmethionine-dependent methyltransferase activity"/>
    <property type="evidence" value="ECO:0007669"/>
    <property type="project" value="InterPro"/>
</dbReference>
<dbReference type="InterPro" id="IPR022642">
    <property type="entry name" value="CheR_C"/>
</dbReference>
<organism evidence="5 6">
    <name type="scientific">Sphingomonas lacunae</name>
    <dbReference type="NCBI Taxonomy" id="2698828"/>
    <lineage>
        <taxon>Bacteria</taxon>
        <taxon>Pseudomonadati</taxon>
        <taxon>Pseudomonadota</taxon>
        <taxon>Alphaproteobacteria</taxon>
        <taxon>Sphingomonadales</taxon>
        <taxon>Sphingomonadaceae</taxon>
        <taxon>Sphingomonas</taxon>
    </lineage>
</organism>
<dbReference type="KEGG" id="slan:GV829_11425"/>
<dbReference type="SUPFAM" id="SSF53335">
    <property type="entry name" value="S-adenosyl-L-methionine-dependent methyltransferases"/>
    <property type="match status" value="1"/>
</dbReference>
<keyword evidence="1 5" id="KW-0489">Methyltransferase</keyword>
<gene>
    <name evidence="5" type="ORF">GV829_11425</name>
</gene>
<dbReference type="PROSITE" id="PS50123">
    <property type="entry name" value="CHER"/>
    <property type="match status" value="1"/>
</dbReference>
<evidence type="ECO:0000259" key="4">
    <source>
        <dbReference type="PROSITE" id="PS50123"/>
    </source>
</evidence>
<keyword evidence="3" id="KW-0949">S-adenosyl-L-methionine</keyword>
<dbReference type="PRINTS" id="PR00996">
    <property type="entry name" value="CHERMTFRASE"/>
</dbReference>
<proteinExistence type="predicted"/>
<dbReference type="InterPro" id="IPR050903">
    <property type="entry name" value="Bact_Chemotaxis_MeTrfase"/>
</dbReference>
<dbReference type="CDD" id="cd02440">
    <property type="entry name" value="AdoMet_MTases"/>
    <property type="match status" value="1"/>
</dbReference>
<evidence type="ECO:0000313" key="6">
    <source>
        <dbReference type="Proteomes" id="UP000503018"/>
    </source>
</evidence>
<sequence>MLAALLEARAGHALSPERMWRIETVLHPILRERGYPSLEALVVALASEADRNLVDQVVDALINHETYFFRDHAQFLDIERVALECLRERRTRHRTLSVWSVGCSTGQEPYSLAMALAERPEHWAGWDINILATDISPSVIRTARAGRYSHFEIQRGLPTRLMLRWFEPDGSDWLLRGDIRDRVRFAEHNLLSDTLPPGPFDLILCRNMLFYLTPEHRSRAVTRLAAALAPDGLFMLGAFETMLTQGAAFAPDPEARGFYRLSAAEARPQGRLQAR</sequence>
<name>A0A6M4AX66_9SPHN</name>
<dbReference type="InterPro" id="IPR000780">
    <property type="entry name" value="CheR_MeTrfase"/>
</dbReference>
<evidence type="ECO:0000313" key="5">
    <source>
        <dbReference type="EMBL" id="QJQ33738.1"/>
    </source>
</evidence>
<dbReference type="Pfam" id="PF01739">
    <property type="entry name" value="CheR"/>
    <property type="match status" value="1"/>
</dbReference>
<dbReference type="Proteomes" id="UP000503018">
    <property type="component" value="Chromosome"/>
</dbReference>
<keyword evidence="2 5" id="KW-0808">Transferase</keyword>
<dbReference type="AlphaFoldDB" id="A0A6M4AX66"/>
<protein>
    <submittedName>
        <fullName evidence="5">Protein-glutamate O-methyltransferase CheR</fullName>
    </submittedName>
</protein>
<dbReference type="SMART" id="SM00138">
    <property type="entry name" value="MeTrc"/>
    <property type="match status" value="1"/>
</dbReference>
<feature type="domain" description="CheR-type methyltransferase" evidence="4">
    <location>
        <begin position="1"/>
        <end position="242"/>
    </location>
</feature>
<dbReference type="GO" id="GO:0032259">
    <property type="term" value="P:methylation"/>
    <property type="evidence" value="ECO:0007669"/>
    <property type="project" value="UniProtKB-KW"/>
</dbReference>
<accession>A0A6M4AX66</accession>
<evidence type="ECO:0000256" key="1">
    <source>
        <dbReference type="ARBA" id="ARBA00022603"/>
    </source>
</evidence>
<keyword evidence="6" id="KW-1185">Reference proteome</keyword>
<evidence type="ECO:0000256" key="3">
    <source>
        <dbReference type="ARBA" id="ARBA00022691"/>
    </source>
</evidence>